<keyword evidence="1" id="KW-0460">Magnesium</keyword>
<accession>A0A6A6WMU3</accession>
<dbReference type="InterPro" id="IPR005493">
    <property type="entry name" value="RraA/RraA-like"/>
</dbReference>
<dbReference type="RefSeq" id="XP_033605995.1">
    <property type="nucleotide sequence ID" value="XM_033742289.1"/>
</dbReference>
<sequence length="228" mass="24739">MSSLVKALRPFASCDIGDALVKLGVPLGGYINDLRMFSPHRAGDLDKKTPTMIGEAVTVKMVRADDTESPRPEKHFADANEAGKVMFISQPPSMYSACFGGLMAARAKKLGAAGVVVNGRFRDIEEIQDMGLPLFAREQSILGSNSFTRASEINVPVKARRNAYSRSYLWINPGDLLVGDKDGVVCVSPSLVDQVVQLCQERKEIDEKTLAALAEGMSMGEALAKFRK</sequence>
<reference evidence="2" key="1">
    <citation type="journal article" date="2020" name="Stud. Mycol.">
        <title>101 Dothideomycetes genomes: a test case for predicting lifestyles and emergence of pathogens.</title>
        <authorList>
            <person name="Haridas S."/>
            <person name="Albert R."/>
            <person name="Binder M."/>
            <person name="Bloem J."/>
            <person name="Labutti K."/>
            <person name="Salamov A."/>
            <person name="Andreopoulos B."/>
            <person name="Baker S."/>
            <person name="Barry K."/>
            <person name="Bills G."/>
            <person name="Bluhm B."/>
            <person name="Cannon C."/>
            <person name="Castanera R."/>
            <person name="Culley D."/>
            <person name="Daum C."/>
            <person name="Ezra D."/>
            <person name="Gonzalez J."/>
            <person name="Henrissat B."/>
            <person name="Kuo A."/>
            <person name="Liang C."/>
            <person name="Lipzen A."/>
            <person name="Lutzoni F."/>
            <person name="Magnuson J."/>
            <person name="Mondo S."/>
            <person name="Nolan M."/>
            <person name="Ohm R."/>
            <person name="Pangilinan J."/>
            <person name="Park H.-J."/>
            <person name="Ramirez L."/>
            <person name="Alfaro M."/>
            <person name="Sun H."/>
            <person name="Tritt A."/>
            <person name="Yoshinaga Y."/>
            <person name="Zwiers L.-H."/>
            <person name="Turgeon B."/>
            <person name="Goodwin S."/>
            <person name="Spatafora J."/>
            <person name="Crous P."/>
            <person name="Grigoriev I."/>
        </authorList>
    </citation>
    <scope>NUCLEOTIDE SEQUENCE</scope>
    <source>
        <strain evidence="2">CBS 121739</strain>
    </source>
</reference>
<evidence type="ECO:0000256" key="1">
    <source>
        <dbReference type="PIRSR" id="PIRSR605493-1"/>
    </source>
</evidence>
<dbReference type="Pfam" id="PF03737">
    <property type="entry name" value="RraA-like"/>
    <property type="match status" value="1"/>
</dbReference>
<gene>
    <name evidence="2" type="ORF">EJ05DRAFT_447930</name>
</gene>
<dbReference type="GeneID" id="54483343"/>
<dbReference type="EMBL" id="ML996565">
    <property type="protein sequence ID" value="KAF2763544.1"/>
    <property type="molecule type" value="Genomic_DNA"/>
</dbReference>
<evidence type="ECO:0000313" key="3">
    <source>
        <dbReference type="Proteomes" id="UP000799437"/>
    </source>
</evidence>
<dbReference type="InterPro" id="IPR036704">
    <property type="entry name" value="RraA/RraA-like_sf"/>
</dbReference>
<dbReference type="PANTHER" id="PTHR33254">
    <property type="entry name" value="4-HYDROXY-4-METHYL-2-OXOGLUTARATE ALDOLASE 3-RELATED"/>
    <property type="match status" value="1"/>
</dbReference>
<proteinExistence type="predicted"/>
<keyword evidence="1" id="KW-0479">Metal-binding</keyword>
<dbReference type="PANTHER" id="PTHR33254:SF4">
    <property type="entry name" value="4-HYDROXY-4-METHYL-2-OXOGLUTARATE ALDOLASE 3-RELATED"/>
    <property type="match status" value="1"/>
</dbReference>
<dbReference type="GO" id="GO:0046872">
    <property type="term" value="F:metal ion binding"/>
    <property type="evidence" value="ECO:0007669"/>
    <property type="project" value="UniProtKB-KW"/>
</dbReference>
<evidence type="ECO:0000313" key="2">
    <source>
        <dbReference type="EMBL" id="KAF2763544.1"/>
    </source>
</evidence>
<dbReference type="AlphaFoldDB" id="A0A6A6WMU3"/>
<protein>
    <submittedName>
        <fullName evidence="2">RraA-like protein</fullName>
    </submittedName>
</protein>
<feature type="binding site" evidence="1">
    <location>
        <position position="123"/>
    </location>
    <ligand>
        <name>substrate</name>
    </ligand>
</feature>
<comment type="cofactor">
    <cofactor evidence="1">
        <name>Mg(2+)</name>
        <dbReference type="ChEBI" id="CHEBI:18420"/>
    </cofactor>
</comment>
<dbReference type="GO" id="GO:0008948">
    <property type="term" value="F:oxaloacetate decarboxylase activity"/>
    <property type="evidence" value="ECO:0007669"/>
    <property type="project" value="TreeGrafter"/>
</dbReference>
<dbReference type="Gene3D" id="3.50.30.40">
    <property type="entry name" value="Ribonuclease E inhibitor RraA/RraA-like"/>
    <property type="match status" value="1"/>
</dbReference>
<dbReference type="CDD" id="cd16841">
    <property type="entry name" value="RraA_family"/>
    <property type="match status" value="1"/>
</dbReference>
<organism evidence="2 3">
    <name type="scientific">Pseudovirgaria hyperparasitica</name>
    <dbReference type="NCBI Taxonomy" id="470096"/>
    <lineage>
        <taxon>Eukaryota</taxon>
        <taxon>Fungi</taxon>
        <taxon>Dikarya</taxon>
        <taxon>Ascomycota</taxon>
        <taxon>Pezizomycotina</taxon>
        <taxon>Dothideomycetes</taxon>
        <taxon>Dothideomycetes incertae sedis</taxon>
        <taxon>Acrospermales</taxon>
        <taxon>Acrospermaceae</taxon>
        <taxon>Pseudovirgaria</taxon>
    </lineage>
</organism>
<name>A0A6A6WMU3_9PEZI</name>
<dbReference type="SUPFAM" id="SSF89562">
    <property type="entry name" value="RraA-like"/>
    <property type="match status" value="1"/>
</dbReference>
<dbReference type="OrthoDB" id="1476984at2759"/>
<keyword evidence="3" id="KW-1185">Reference proteome</keyword>
<dbReference type="GO" id="GO:0047443">
    <property type="term" value="F:4-hydroxy-4-methyl-2-oxoglutarate aldolase activity"/>
    <property type="evidence" value="ECO:0007669"/>
    <property type="project" value="TreeGrafter"/>
</dbReference>
<dbReference type="Proteomes" id="UP000799437">
    <property type="component" value="Unassembled WGS sequence"/>
</dbReference>
<feature type="binding site" evidence="1">
    <location>
        <position position="122"/>
    </location>
    <ligand>
        <name>substrate</name>
    </ligand>
</feature>
<feature type="binding site" evidence="1">
    <location>
        <begin position="100"/>
        <end position="103"/>
    </location>
    <ligand>
        <name>substrate</name>
    </ligand>
</feature>